<dbReference type="EMBL" id="MU006710">
    <property type="protein sequence ID" value="KAF2629450.1"/>
    <property type="molecule type" value="Genomic_DNA"/>
</dbReference>
<dbReference type="Proteomes" id="UP000799754">
    <property type="component" value="Unassembled WGS sequence"/>
</dbReference>
<accession>A0ACB6S5B0</accession>
<sequence>MEFSSVVSNGWERKSLACIAFCSDSLILTDLRVFVHRRQEQVWQRIPSCFRCQWLQIVVGMVVLCRYLIRSLWYICTDCWSSCDSLASRHQQLIYQSKYKNMA</sequence>
<keyword evidence="2" id="KW-1185">Reference proteome</keyword>
<organism evidence="1 2">
    <name type="scientific">Macroventuria anomochaeta</name>
    <dbReference type="NCBI Taxonomy" id="301207"/>
    <lineage>
        <taxon>Eukaryota</taxon>
        <taxon>Fungi</taxon>
        <taxon>Dikarya</taxon>
        <taxon>Ascomycota</taxon>
        <taxon>Pezizomycotina</taxon>
        <taxon>Dothideomycetes</taxon>
        <taxon>Pleosporomycetidae</taxon>
        <taxon>Pleosporales</taxon>
        <taxon>Pleosporineae</taxon>
        <taxon>Didymellaceae</taxon>
        <taxon>Macroventuria</taxon>
    </lineage>
</organism>
<comment type="caution">
    <text evidence="1">The sequence shown here is derived from an EMBL/GenBank/DDBJ whole genome shotgun (WGS) entry which is preliminary data.</text>
</comment>
<name>A0ACB6S5B0_9PLEO</name>
<protein>
    <submittedName>
        <fullName evidence="1">Uncharacterized protein</fullName>
    </submittedName>
</protein>
<reference evidence="1" key="1">
    <citation type="journal article" date="2020" name="Stud. Mycol.">
        <title>101 Dothideomycetes genomes: a test case for predicting lifestyles and emergence of pathogens.</title>
        <authorList>
            <person name="Haridas S."/>
            <person name="Albert R."/>
            <person name="Binder M."/>
            <person name="Bloem J."/>
            <person name="Labutti K."/>
            <person name="Salamov A."/>
            <person name="Andreopoulos B."/>
            <person name="Baker S."/>
            <person name="Barry K."/>
            <person name="Bills G."/>
            <person name="Bluhm B."/>
            <person name="Cannon C."/>
            <person name="Castanera R."/>
            <person name="Culley D."/>
            <person name="Daum C."/>
            <person name="Ezra D."/>
            <person name="Gonzalez J."/>
            <person name="Henrissat B."/>
            <person name="Kuo A."/>
            <person name="Liang C."/>
            <person name="Lipzen A."/>
            <person name="Lutzoni F."/>
            <person name="Magnuson J."/>
            <person name="Mondo S."/>
            <person name="Nolan M."/>
            <person name="Ohm R."/>
            <person name="Pangilinan J."/>
            <person name="Park H.-J."/>
            <person name="Ramirez L."/>
            <person name="Alfaro M."/>
            <person name="Sun H."/>
            <person name="Tritt A."/>
            <person name="Yoshinaga Y."/>
            <person name="Zwiers L.-H."/>
            <person name="Turgeon B."/>
            <person name="Goodwin S."/>
            <person name="Spatafora J."/>
            <person name="Crous P."/>
            <person name="Grigoriev I."/>
        </authorList>
    </citation>
    <scope>NUCLEOTIDE SEQUENCE</scope>
    <source>
        <strain evidence="1">CBS 525.71</strain>
    </source>
</reference>
<evidence type="ECO:0000313" key="2">
    <source>
        <dbReference type="Proteomes" id="UP000799754"/>
    </source>
</evidence>
<proteinExistence type="predicted"/>
<gene>
    <name evidence="1" type="ORF">BU25DRAFT_21991</name>
</gene>
<evidence type="ECO:0000313" key="1">
    <source>
        <dbReference type="EMBL" id="KAF2629450.1"/>
    </source>
</evidence>